<accession>A0A0J1GGJ3</accession>
<evidence type="ECO:0000313" key="2">
    <source>
        <dbReference type="Proteomes" id="UP000036426"/>
    </source>
</evidence>
<sequence>MKRGKCTVLGGLFCCGLLLGGLTGCEYLPHEANVTLSPAAIQTVVEQSRPANTAIMQAFEQHDLVAIGDYHWNDAFIDYAMTLIQSPAFSEQVQHIVVEFGNGQYQSLINDYVAGKAVSDAQVQEALRGSLYFMAWAPDVYGRFFAAVRVRNAQLPPEQQLHVHLAEAPFDWLTLRDKQVWQQAAQSKSDHFYQVAEERLQQQQKALLIFGAFHLISAPDDFVQREAESSWPLATRLQTHYPGSLYTLWPLTEPAVVSAYQALPAPSLIPVKTTPIQSERMIDILPKARFKLAEMGEREAKVGDLFDAFLYLGESERSTLFPRSVMDDTAWMAEMQRRADLIGGKMQKRFNEIRRNSEAHYRTRNEKISAR</sequence>
<evidence type="ECO:0008006" key="3">
    <source>
        <dbReference type="Google" id="ProtNLM"/>
    </source>
</evidence>
<comment type="caution">
    <text evidence="1">The sequence shown here is derived from an EMBL/GenBank/DDBJ whole genome shotgun (WGS) entry which is preliminary data.</text>
</comment>
<proteinExistence type="predicted"/>
<keyword evidence="2" id="KW-1185">Reference proteome</keyword>
<name>A0A0J1GGJ3_9GAMM</name>
<gene>
    <name evidence="1" type="ORF">ABT58_20625</name>
</gene>
<reference evidence="1 2" key="1">
    <citation type="submission" date="2015-05" db="EMBL/GenBank/DDBJ databases">
        <title>Photobacterium galathea sp. nov.</title>
        <authorList>
            <person name="Machado H."/>
            <person name="Gram L."/>
        </authorList>
    </citation>
    <scope>NUCLEOTIDE SEQUENCE [LARGE SCALE GENOMIC DNA]</scope>
    <source>
        <strain evidence="1 2">DSM 25995</strain>
    </source>
</reference>
<dbReference type="PATRIC" id="fig|754436.4.peg.4344"/>
<dbReference type="Proteomes" id="UP000036426">
    <property type="component" value="Unassembled WGS sequence"/>
</dbReference>
<dbReference type="Gene3D" id="3.40.50.11550">
    <property type="match status" value="1"/>
</dbReference>
<organism evidence="1 2">
    <name type="scientific">Photobacterium aphoticum</name>
    <dbReference type="NCBI Taxonomy" id="754436"/>
    <lineage>
        <taxon>Bacteria</taxon>
        <taxon>Pseudomonadati</taxon>
        <taxon>Pseudomonadota</taxon>
        <taxon>Gammaproteobacteria</taxon>
        <taxon>Vibrionales</taxon>
        <taxon>Vibrionaceae</taxon>
        <taxon>Photobacterium</taxon>
    </lineage>
</organism>
<evidence type="ECO:0000313" key="1">
    <source>
        <dbReference type="EMBL" id="KLU98847.1"/>
    </source>
</evidence>
<dbReference type="PROSITE" id="PS51257">
    <property type="entry name" value="PROKAR_LIPOPROTEIN"/>
    <property type="match status" value="1"/>
</dbReference>
<protein>
    <recommendedName>
        <fullName evidence="3">Haem-binding uptake Tiki superfamily ChaN domain-containing protein</fullName>
    </recommendedName>
</protein>
<dbReference type="OrthoDB" id="345880at2"/>
<dbReference type="AlphaFoldDB" id="A0A0J1GGJ3"/>
<dbReference type="EMBL" id="LDOV01000042">
    <property type="protein sequence ID" value="KLU98847.1"/>
    <property type="molecule type" value="Genomic_DNA"/>
</dbReference>